<proteinExistence type="predicted"/>
<accession>A0ABD2CKP5</accession>
<reference evidence="1 2" key="1">
    <citation type="journal article" date="2024" name="Ann. Entomol. Soc. Am.">
        <title>Genomic analyses of the southern and eastern yellowjacket wasps (Hymenoptera: Vespidae) reveal evolutionary signatures of social life.</title>
        <authorList>
            <person name="Catto M.A."/>
            <person name="Caine P.B."/>
            <person name="Orr S.E."/>
            <person name="Hunt B.G."/>
            <person name="Goodisman M.A.D."/>
        </authorList>
    </citation>
    <scope>NUCLEOTIDE SEQUENCE [LARGE SCALE GENOMIC DNA]</scope>
    <source>
        <strain evidence="1">232</strain>
        <tissue evidence="1">Head and thorax</tissue>
    </source>
</reference>
<dbReference type="Proteomes" id="UP001607303">
    <property type="component" value="Unassembled WGS sequence"/>
</dbReference>
<organism evidence="1 2">
    <name type="scientific">Vespula maculifrons</name>
    <name type="common">Eastern yellow jacket</name>
    <name type="synonym">Wasp</name>
    <dbReference type="NCBI Taxonomy" id="7453"/>
    <lineage>
        <taxon>Eukaryota</taxon>
        <taxon>Metazoa</taxon>
        <taxon>Ecdysozoa</taxon>
        <taxon>Arthropoda</taxon>
        <taxon>Hexapoda</taxon>
        <taxon>Insecta</taxon>
        <taxon>Pterygota</taxon>
        <taxon>Neoptera</taxon>
        <taxon>Endopterygota</taxon>
        <taxon>Hymenoptera</taxon>
        <taxon>Apocrita</taxon>
        <taxon>Aculeata</taxon>
        <taxon>Vespoidea</taxon>
        <taxon>Vespidae</taxon>
        <taxon>Vespinae</taxon>
        <taxon>Vespula</taxon>
    </lineage>
</organism>
<comment type="caution">
    <text evidence="1">The sequence shown here is derived from an EMBL/GenBank/DDBJ whole genome shotgun (WGS) entry which is preliminary data.</text>
</comment>
<sequence>MLVLCDVIVNPLDKKHKSIRTLGDSIKRFASRDSSVKAIVEGEPWALYVYGNRLVRGMSSEHLTNKCGSVD</sequence>
<evidence type="ECO:0000313" key="1">
    <source>
        <dbReference type="EMBL" id="KAL2745591.1"/>
    </source>
</evidence>
<gene>
    <name evidence="1" type="ORF">V1477_006155</name>
</gene>
<dbReference type="AlphaFoldDB" id="A0ABD2CKP5"/>
<dbReference type="EMBL" id="JAYRBN010000042">
    <property type="protein sequence ID" value="KAL2745591.1"/>
    <property type="molecule type" value="Genomic_DNA"/>
</dbReference>
<protein>
    <submittedName>
        <fullName evidence="1">Uncharacterized protein</fullName>
    </submittedName>
</protein>
<evidence type="ECO:0000313" key="2">
    <source>
        <dbReference type="Proteomes" id="UP001607303"/>
    </source>
</evidence>
<keyword evidence="2" id="KW-1185">Reference proteome</keyword>
<name>A0ABD2CKP5_VESMC</name>